<name>A0A291RXI4_9NOCA</name>
<dbReference type="InterPro" id="IPR043917">
    <property type="entry name" value="DUF5753"/>
</dbReference>
<dbReference type="EMBL" id="CP023778">
    <property type="protein sequence ID" value="ATL72027.1"/>
    <property type="molecule type" value="Genomic_DNA"/>
</dbReference>
<accession>A0A291RXI4</accession>
<dbReference type="AlphaFoldDB" id="A0A291RXI4"/>
<evidence type="ECO:0000259" key="1">
    <source>
        <dbReference type="Pfam" id="PF19054"/>
    </source>
</evidence>
<evidence type="ECO:0000313" key="2">
    <source>
        <dbReference type="EMBL" id="ATL72027.1"/>
    </source>
</evidence>
<dbReference type="SUPFAM" id="SSF47413">
    <property type="entry name" value="lambda repressor-like DNA-binding domains"/>
    <property type="match status" value="1"/>
</dbReference>
<gene>
    <name evidence="2" type="ORF">CRH09_23010</name>
</gene>
<dbReference type="KEGG" id="ntp:CRH09_23010"/>
<protein>
    <submittedName>
        <fullName evidence="2">Transcriptional regulator</fullName>
    </submittedName>
</protein>
<dbReference type="InterPro" id="IPR010982">
    <property type="entry name" value="Lambda_DNA-bd_dom_sf"/>
</dbReference>
<dbReference type="Proteomes" id="UP000221961">
    <property type="component" value="Chromosome"/>
</dbReference>
<dbReference type="Pfam" id="PF19054">
    <property type="entry name" value="DUF5753"/>
    <property type="match status" value="1"/>
</dbReference>
<proteinExistence type="predicted"/>
<organism evidence="2 3">
    <name type="scientific">Nocardia terpenica</name>
    <dbReference type="NCBI Taxonomy" id="455432"/>
    <lineage>
        <taxon>Bacteria</taxon>
        <taxon>Bacillati</taxon>
        <taxon>Actinomycetota</taxon>
        <taxon>Actinomycetes</taxon>
        <taxon>Mycobacteriales</taxon>
        <taxon>Nocardiaceae</taxon>
        <taxon>Nocardia</taxon>
    </lineage>
</organism>
<reference evidence="2 3" key="1">
    <citation type="submission" date="2017-10" db="EMBL/GenBank/DDBJ databases">
        <title>Comparative genomics between pathogenic Norcardia.</title>
        <authorList>
            <person name="Zeng L."/>
        </authorList>
    </citation>
    <scope>NUCLEOTIDE SEQUENCE [LARGE SCALE GENOMIC DNA]</scope>
    <source>
        <strain evidence="2 3">NC_YFY_NT001</strain>
    </source>
</reference>
<feature type="domain" description="DUF5753" evidence="1">
    <location>
        <begin position="101"/>
        <end position="281"/>
    </location>
</feature>
<sequence length="291" mass="33578">MTPPSPVVARWELSYRTRKRRDELGITGPRIAKALKFSATYWPKVERDQRILAEDKLSQLLKLLDFTESEQAELIELRSLARERGWWSRYEGLFNEQTLRLWGMEFGAEEISAVESLLIPGLLQTEGYVRALIEADTAFIRQIEVQQRIDARMKRQERLSGPDPLRLNAVVSEAALRQQTGGPKVLHDQLIHIIEMIRAHPDTIDFRVLPYTSRTGAIRGCSTFHLLNFPRPELPTLAWSEVPGHRELIEDEERVRAMTIVFGHLQREALNTKKSIELIEELAEEHKRAGE</sequence>
<evidence type="ECO:0000313" key="3">
    <source>
        <dbReference type="Proteomes" id="UP000221961"/>
    </source>
</evidence>
<dbReference type="GO" id="GO:0003677">
    <property type="term" value="F:DNA binding"/>
    <property type="evidence" value="ECO:0007669"/>
    <property type="project" value="InterPro"/>
</dbReference>